<keyword evidence="2" id="KW-1133">Transmembrane helix</keyword>
<organism evidence="5 6">
    <name type="scientific">Leptobrachium leishanense</name>
    <name type="common">Leishan spiny toad</name>
    <dbReference type="NCBI Taxonomy" id="445787"/>
    <lineage>
        <taxon>Eukaryota</taxon>
        <taxon>Metazoa</taxon>
        <taxon>Chordata</taxon>
        <taxon>Craniata</taxon>
        <taxon>Vertebrata</taxon>
        <taxon>Euteleostomi</taxon>
        <taxon>Amphibia</taxon>
        <taxon>Batrachia</taxon>
        <taxon>Anura</taxon>
        <taxon>Pelobatoidea</taxon>
        <taxon>Megophryidae</taxon>
        <taxon>Leptobrachium</taxon>
    </lineage>
</organism>
<feature type="domain" description="TGFBR3/Endoglin-like N-terminal" evidence="4">
    <location>
        <begin position="43"/>
        <end position="200"/>
    </location>
</feature>
<dbReference type="OrthoDB" id="10072329at2759"/>
<dbReference type="InterPro" id="IPR058899">
    <property type="entry name" value="TGFBR3/Endoglin-like_N"/>
</dbReference>
<evidence type="ECO:0000313" key="6">
    <source>
        <dbReference type="Proteomes" id="UP000694569"/>
    </source>
</evidence>
<dbReference type="Gene3D" id="2.60.40.3210">
    <property type="entry name" value="Zona pellucida, ZP-N domain"/>
    <property type="match status" value="1"/>
</dbReference>
<reference evidence="5" key="2">
    <citation type="submission" date="2025-09" db="UniProtKB">
        <authorList>
            <consortium name="Ensembl"/>
        </authorList>
    </citation>
    <scope>IDENTIFICATION</scope>
</reference>
<feature type="transmembrane region" description="Helical" evidence="2">
    <location>
        <begin position="572"/>
        <end position="598"/>
    </location>
</feature>
<reference evidence="5" key="1">
    <citation type="submission" date="2025-08" db="UniProtKB">
        <authorList>
            <consortium name="Ensembl"/>
        </authorList>
    </citation>
    <scope>IDENTIFICATION</scope>
</reference>
<dbReference type="Ensembl" id="ENSLLET00000020396.1">
    <property type="protein sequence ID" value="ENSLLEP00000019623.1"/>
    <property type="gene ID" value="ENSLLEG00000012451.1"/>
</dbReference>
<proteinExistence type="predicted"/>
<keyword evidence="2" id="KW-0812">Transmembrane</keyword>
<keyword evidence="2" id="KW-0472">Membrane</keyword>
<feature type="signal peptide" evidence="3">
    <location>
        <begin position="1"/>
        <end position="18"/>
    </location>
</feature>
<dbReference type="GeneTree" id="ENSGT00530000063861"/>
<name>A0A8C5N047_9ANUR</name>
<dbReference type="Pfam" id="PF26060">
    <property type="entry name" value="TGFBR3_N"/>
    <property type="match status" value="1"/>
</dbReference>
<protein>
    <recommendedName>
        <fullName evidence="4">TGFBR3/Endoglin-like N-terminal domain-containing protein</fullName>
    </recommendedName>
</protein>
<keyword evidence="1" id="KW-0325">Glycoprotein</keyword>
<evidence type="ECO:0000259" key="4">
    <source>
        <dbReference type="Pfam" id="PF26060"/>
    </source>
</evidence>
<accession>A0A8C5N047</accession>
<dbReference type="AlphaFoldDB" id="A0A8C5N047"/>
<feature type="chain" id="PRO_5034615855" description="TGFBR3/Endoglin-like N-terminal domain-containing protein" evidence="3">
    <location>
        <begin position="19"/>
        <end position="668"/>
    </location>
</feature>
<sequence length="668" mass="73874">MTGFQLVVFSLCLAVGLTFPLDREDKCELKVLSSNIKAVSRHSIVQRGCVSKGSGRDIYVLNILNTPEDVFVLNLEMTNNGKASETPALLIINVKIHVLNVTLHGPTHKPTHKPAVSFLLQSSHSTTIVLNNSPITGSLENFPAESEMLLLWAHKKYGSVTFFSELSNPENILLNMGMDNSAPDTCVLKNDFMATGILEAGNNHAHVNGCEISRPDPVVTKHAYIVHVTSPFSAPRSSPIKITLKPDNIHCSEADTLVLYLKGDKDYSWSISTEINSDIQIRVTGNYTAPGVGTHARFIVELPESREDLIQYALNERVTQLSYLEVGSVESVTLPVPCVTDSTPTTVSEEPRPPKEICVNDGKFQRFIKCTDSHMVVRVEKDVFYQYCNKDAKFSYANTECRAQDDGDALLLSSPFHKCNFNLRGQLYINTLNISSPFFMEASALVYCTAPTIWLNSSHSPDFSPVTNQLQTNRSIYVKATVIAATNYYLHLVECWLVVGEKRQTRSTIYQHSFEAEGTDTWNVTLGTTEISGPAKVTCTFCLSADRMTECPEHSKMQKSLEVTVSEDGHAIGLSAVLGITFGAFVIGALLTAALWYICTRSRSLTTKGVPLAPCARVTAHSRQPVFSRVQREVECRLCSEMGNRPDWGFLTMHGYRKEQNSAPNLQG</sequence>
<keyword evidence="6" id="KW-1185">Reference proteome</keyword>
<dbReference type="Proteomes" id="UP000694569">
    <property type="component" value="Unplaced"/>
</dbReference>
<keyword evidence="3" id="KW-0732">Signal</keyword>
<evidence type="ECO:0000313" key="5">
    <source>
        <dbReference type="Ensembl" id="ENSLLEP00000019623.1"/>
    </source>
</evidence>
<evidence type="ECO:0000256" key="1">
    <source>
        <dbReference type="ARBA" id="ARBA00023180"/>
    </source>
</evidence>
<evidence type="ECO:0000256" key="2">
    <source>
        <dbReference type="SAM" id="Phobius"/>
    </source>
</evidence>
<evidence type="ECO:0000256" key="3">
    <source>
        <dbReference type="SAM" id="SignalP"/>
    </source>
</evidence>